<dbReference type="Proteomes" id="UP000017127">
    <property type="component" value="Unassembled WGS sequence"/>
</dbReference>
<comment type="caution">
    <text evidence="1">The sequence shown here is derived from an EMBL/GenBank/DDBJ whole genome shotgun (WGS) entry which is preliminary data.</text>
</comment>
<organism evidence="1 2">
    <name type="scientific">Lyngbya aestuarii BL J</name>
    <dbReference type="NCBI Taxonomy" id="1348334"/>
    <lineage>
        <taxon>Bacteria</taxon>
        <taxon>Bacillati</taxon>
        <taxon>Cyanobacteriota</taxon>
        <taxon>Cyanophyceae</taxon>
        <taxon>Oscillatoriophycideae</taxon>
        <taxon>Oscillatoriales</taxon>
        <taxon>Microcoleaceae</taxon>
        <taxon>Lyngbya</taxon>
    </lineage>
</organism>
<evidence type="ECO:0000313" key="2">
    <source>
        <dbReference type="Proteomes" id="UP000017127"/>
    </source>
</evidence>
<evidence type="ECO:0000313" key="1">
    <source>
        <dbReference type="EMBL" id="ERT06655.1"/>
    </source>
</evidence>
<protein>
    <submittedName>
        <fullName evidence="1">Uncharacterized protein</fullName>
    </submittedName>
</protein>
<sequence length="37" mass="4235">MTEEINLAYLFFLKIKLNNYSKGKIESLILISGLFLG</sequence>
<name>U7QHU4_9CYAN</name>
<accession>U7QHU4</accession>
<dbReference type="AlphaFoldDB" id="U7QHU4"/>
<keyword evidence="2" id="KW-1185">Reference proteome</keyword>
<proteinExistence type="predicted"/>
<gene>
    <name evidence="1" type="ORF">M595_3411</name>
</gene>
<reference evidence="1 2" key="1">
    <citation type="journal article" date="2013" name="Front. Microbiol.">
        <title>Comparative genomic analyses of the cyanobacterium, Lyngbya aestuarii BL J, a powerful hydrogen producer.</title>
        <authorList>
            <person name="Kothari A."/>
            <person name="Vaughn M."/>
            <person name="Garcia-Pichel F."/>
        </authorList>
    </citation>
    <scope>NUCLEOTIDE SEQUENCE [LARGE SCALE GENOMIC DNA]</scope>
    <source>
        <strain evidence="1 2">BL J</strain>
    </source>
</reference>
<dbReference type="EMBL" id="AUZM01000033">
    <property type="protein sequence ID" value="ERT06655.1"/>
    <property type="molecule type" value="Genomic_DNA"/>
</dbReference>